<dbReference type="AlphaFoldDB" id="A0A5B9DIA4"/>
<dbReference type="RefSeq" id="WP_147654766.1">
    <property type="nucleotide sequence ID" value="NZ_BMFM01000001.1"/>
</dbReference>
<evidence type="ECO:0000313" key="1">
    <source>
        <dbReference type="EMBL" id="QEE18864.1"/>
    </source>
</evidence>
<accession>A0A5B9DIA4</accession>
<dbReference type="Proteomes" id="UP000321062">
    <property type="component" value="Chromosome"/>
</dbReference>
<dbReference type="EMBL" id="CP041690">
    <property type="protein sequence ID" value="QEE18864.1"/>
    <property type="molecule type" value="Genomic_DNA"/>
</dbReference>
<evidence type="ECO:0000313" key="2">
    <source>
        <dbReference type="Proteomes" id="UP000321062"/>
    </source>
</evidence>
<protein>
    <submittedName>
        <fullName evidence="1">Uncharacterized protein</fullName>
    </submittedName>
</protein>
<organism evidence="1 2">
    <name type="scientific">Paradevosia tibetensis</name>
    <dbReference type="NCBI Taxonomy" id="1447062"/>
    <lineage>
        <taxon>Bacteria</taxon>
        <taxon>Pseudomonadati</taxon>
        <taxon>Pseudomonadota</taxon>
        <taxon>Alphaproteobacteria</taxon>
        <taxon>Hyphomicrobiales</taxon>
        <taxon>Devosiaceae</taxon>
        <taxon>Paradevosia</taxon>
    </lineage>
</organism>
<dbReference type="KEGG" id="yti:FNA67_01130"/>
<proteinExistence type="predicted"/>
<reference evidence="1 2" key="1">
    <citation type="journal article" date="2015" name="Int. J. Syst. Evol. Microbiol.">
        <title>Youhaiella tibetensis gen. nov., sp. nov., isolated from subsurface sediment.</title>
        <authorList>
            <person name="Wang Y.X."/>
            <person name="Huang F.Q."/>
            <person name="Nogi Y."/>
            <person name="Pang S.J."/>
            <person name="Wang P.K."/>
            <person name="Lv J."/>
        </authorList>
    </citation>
    <scope>NUCLEOTIDE SEQUENCE [LARGE SCALE GENOMIC DNA]</scope>
    <source>
        <strain evidence="2">fig4</strain>
    </source>
</reference>
<name>A0A5B9DIA4_9HYPH</name>
<sequence length="110" mass="12411">MTLLYDPFIPTTGAPRRPTRMELPAAGPARHARNVRARTTSRFMLRAPSGEYVRFDLGGLVTRRDHAWIGFASELEAVRRKHPEMAAYAVIVVKPPARPINYFVGKRGPR</sequence>
<keyword evidence="2" id="KW-1185">Reference proteome</keyword>
<gene>
    <name evidence="1" type="ORF">FNA67_01130</name>
</gene>